<evidence type="ECO:0000313" key="1">
    <source>
        <dbReference type="EMBL" id="MPC13701.1"/>
    </source>
</evidence>
<dbReference type="Proteomes" id="UP000324222">
    <property type="component" value="Unassembled WGS sequence"/>
</dbReference>
<name>A0A5B7CXW8_PORTR</name>
<organism evidence="1 2">
    <name type="scientific">Portunus trituberculatus</name>
    <name type="common">Swimming crab</name>
    <name type="synonym">Neptunus trituberculatus</name>
    <dbReference type="NCBI Taxonomy" id="210409"/>
    <lineage>
        <taxon>Eukaryota</taxon>
        <taxon>Metazoa</taxon>
        <taxon>Ecdysozoa</taxon>
        <taxon>Arthropoda</taxon>
        <taxon>Crustacea</taxon>
        <taxon>Multicrustacea</taxon>
        <taxon>Malacostraca</taxon>
        <taxon>Eumalacostraca</taxon>
        <taxon>Eucarida</taxon>
        <taxon>Decapoda</taxon>
        <taxon>Pleocyemata</taxon>
        <taxon>Brachyura</taxon>
        <taxon>Eubrachyura</taxon>
        <taxon>Portunoidea</taxon>
        <taxon>Portunidae</taxon>
        <taxon>Portuninae</taxon>
        <taxon>Portunus</taxon>
    </lineage>
</organism>
<gene>
    <name evidence="1" type="ORF">E2C01_006446</name>
</gene>
<evidence type="ECO:0000313" key="2">
    <source>
        <dbReference type="Proteomes" id="UP000324222"/>
    </source>
</evidence>
<keyword evidence="2" id="KW-1185">Reference proteome</keyword>
<dbReference type="EMBL" id="VSRR010000300">
    <property type="protein sequence ID" value="MPC13701.1"/>
    <property type="molecule type" value="Genomic_DNA"/>
</dbReference>
<reference evidence="1 2" key="1">
    <citation type="submission" date="2019-05" db="EMBL/GenBank/DDBJ databases">
        <title>Another draft genome of Portunus trituberculatus and its Hox gene families provides insights of decapod evolution.</title>
        <authorList>
            <person name="Jeong J.-H."/>
            <person name="Song I."/>
            <person name="Kim S."/>
            <person name="Choi T."/>
            <person name="Kim D."/>
            <person name="Ryu S."/>
            <person name="Kim W."/>
        </authorList>
    </citation>
    <scope>NUCLEOTIDE SEQUENCE [LARGE SCALE GENOMIC DNA]</scope>
    <source>
        <tissue evidence="1">Muscle</tissue>
    </source>
</reference>
<protein>
    <submittedName>
        <fullName evidence="1">Uncharacterized protein</fullName>
    </submittedName>
</protein>
<dbReference type="AlphaFoldDB" id="A0A5B7CXW8"/>
<accession>A0A5B7CXW8</accession>
<sequence>MQEDIFHLHYLLTAIMDAATVFTGNHLHLQGSGTSPCCTSSPPTTFTSTDDVVDSDAERRVCSIRCAARAGRHTSIFDKAIRKISSNTNVFSQ</sequence>
<comment type="caution">
    <text evidence="1">The sequence shown here is derived from an EMBL/GenBank/DDBJ whole genome shotgun (WGS) entry which is preliminary data.</text>
</comment>
<proteinExistence type="predicted"/>